<feature type="transmembrane region" description="Helical" evidence="6">
    <location>
        <begin position="21"/>
        <end position="43"/>
    </location>
</feature>
<keyword evidence="9" id="KW-1185">Reference proteome</keyword>
<dbReference type="Proteomes" id="UP000836841">
    <property type="component" value="Chromosome 4"/>
</dbReference>
<keyword evidence="3" id="KW-0238">DNA-binding</keyword>
<evidence type="ECO:0000256" key="2">
    <source>
        <dbReference type="ARBA" id="ARBA00023015"/>
    </source>
</evidence>
<feature type="domain" description="MADS-box" evidence="7">
    <location>
        <begin position="1"/>
        <end position="54"/>
    </location>
</feature>
<keyword evidence="2" id="KW-0805">Transcription regulation</keyword>
<dbReference type="GO" id="GO:0000978">
    <property type="term" value="F:RNA polymerase II cis-regulatory region sequence-specific DNA binding"/>
    <property type="evidence" value="ECO:0007669"/>
    <property type="project" value="TreeGrafter"/>
</dbReference>
<keyword evidence="6" id="KW-0812">Transmembrane</keyword>
<protein>
    <recommendedName>
        <fullName evidence="7">MADS-box domain-containing protein</fullName>
    </recommendedName>
</protein>
<dbReference type="EMBL" id="OU466860">
    <property type="protein sequence ID" value="CAH2060261.1"/>
    <property type="molecule type" value="Genomic_DNA"/>
</dbReference>
<proteinExistence type="predicted"/>
<evidence type="ECO:0000313" key="9">
    <source>
        <dbReference type="Proteomes" id="UP000836841"/>
    </source>
</evidence>
<evidence type="ECO:0000259" key="7">
    <source>
        <dbReference type="PROSITE" id="PS50066"/>
    </source>
</evidence>
<keyword evidence="6" id="KW-1133">Transmembrane helix</keyword>
<evidence type="ECO:0000256" key="1">
    <source>
        <dbReference type="ARBA" id="ARBA00004123"/>
    </source>
</evidence>
<dbReference type="PRINTS" id="PR00404">
    <property type="entry name" value="MADSDOMAIN"/>
</dbReference>
<keyword evidence="5" id="KW-0539">Nucleus</keyword>
<evidence type="ECO:0000256" key="6">
    <source>
        <dbReference type="SAM" id="Phobius"/>
    </source>
</evidence>
<evidence type="ECO:0000256" key="5">
    <source>
        <dbReference type="ARBA" id="ARBA00023242"/>
    </source>
</evidence>
<feature type="non-terminal residue" evidence="8">
    <location>
        <position position="1"/>
    </location>
</feature>
<dbReference type="SMART" id="SM00432">
    <property type="entry name" value="MADS"/>
    <property type="match status" value="1"/>
</dbReference>
<dbReference type="InterPro" id="IPR036879">
    <property type="entry name" value="TF_MADSbox_sf"/>
</dbReference>
<accession>A0AAU9SBY0</accession>
<dbReference type="PROSITE" id="PS50066">
    <property type="entry name" value="MADS_BOX_2"/>
    <property type="match status" value="1"/>
</dbReference>
<dbReference type="InterPro" id="IPR002100">
    <property type="entry name" value="TF_MADSbox"/>
</dbReference>
<dbReference type="GO" id="GO:0046983">
    <property type="term" value="F:protein dimerization activity"/>
    <property type="evidence" value="ECO:0007669"/>
    <property type="project" value="InterPro"/>
</dbReference>
<comment type="subcellular location">
    <subcellularLocation>
        <location evidence="1">Nucleus</location>
    </subcellularLocation>
</comment>
<name>A0AAU9SBY0_THLAR</name>
<dbReference type="PANTHER" id="PTHR11945:SF629">
    <property type="entry name" value="OS02G0164450 PROTEIN"/>
    <property type="match status" value="1"/>
</dbReference>
<dbReference type="GO" id="GO:0005634">
    <property type="term" value="C:nucleus"/>
    <property type="evidence" value="ECO:0007669"/>
    <property type="project" value="UniProtKB-SubCell"/>
</dbReference>
<keyword evidence="6" id="KW-0472">Membrane</keyword>
<evidence type="ECO:0000256" key="4">
    <source>
        <dbReference type="ARBA" id="ARBA00023163"/>
    </source>
</evidence>
<evidence type="ECO:0000313" key="8">
    <source>
        <dbReference type="EMBL" id="CAH2060261.1"/>
    </source>
</evidence>
<dbReference type="Pfam" id="PF00319">
    <property type="entry name" value="SRF-TF"/>
    <property type="match status" value="1"/>
</dbReference>
<dbReference type="PANTHER" id="PTHR11945">
    <property type="entry name" value="MADS BOX PROTEIN"/>
    <property type="match status" value="1"/>
</dbReference>
<dbReference type="Gene3D" id="3.40.1810.10">
    <property type="entry name" value="Transcription factor, MADS-box"/>
    <property type="match status" value="1"/>
</dbReference>
<dbReference type="GO" id="GO:0000981">
    <property type="term" value="F:DNA-binding transcription factor activity, RNA polymerase II-specific"/>
    <property type="evidence" value="ECO:0007669"/>
    <property type="project" value="TreeGrafter"/>
</dbReference>
<evidence type="ECO:0000256" key="3">
    <source>
        <dbReference type="ARBA" id="ARBA00023125"/>
    </source>
</evidence>
<dbReference type="SUPFAM" id="SSF55455">
    <property type="entry name" value="SRF-like"/>
    <property type="match status" value="1"/>
</dbReference>
<gene>
    <name evidence="8" type="ORF">TAV2_LOCUS13329</name>
</gene>
<reference evidence="8 9" key="1">
    <citation type="submission" date="2022-03" db="EMBL/GenBank/DDBJ databases">
        <authorList>
            <person name="Nunn A."/>
            <person name="Chopra R."/>
            <person name="Nunn A."/>
            <person name="Contreras Garrido A."/>
        </authorList>
    </citation>
    <scope>NUCLEOTIDE SEQUENCE [LARGE SCALE GENOMIC DNA]</scope>
</reference>
<dbReference type="AlphaFoldDB" id="A0AAU9SBY0"/>
<keyword evidence="4" id="KW-0804">Transcription</keyword>
<sequence length="179" mass="20625">MVKMKTESNLQITFSKRKHGFFKKASELCTLCGVEMGVIVFLLGRKAFSFRSPDVKSVVDNFKNYIYNHVRFFNDGPNANIQALNSIFTEELAKFEVEKVTKNYLDQIKIRRDELEQWWENPLNQLDIPQTTCLINVLENLKMELGTQQSQNLQAIVPHEDSCLVVAISIISTKKECSM</sequence>
<organism evidence="8 9">
    <name type="scientific">Thlaspi arvense</name>
    <name type="common">Field penny-cress</name>
    <dbReference type="NCBI Taxonomy" id="13288"/>
    <lineage>
        <taxon>Eukaryota</taxon>
        <taxon>Viridiplantae</taxon>
        <taxon>Streptophyta</taxon>
        <taxon>Embryophyta</taxon>
        <taxon>Tracheophyta</taxon>
        <taxon>Spermatophyta</taxon>
        <taxon>Magnoliopsida</taxon>
        <taxon>eudicotyledons</taxon>
        <taxon>Gunneridae</taxon>
        <taxon>Pentapetalae</taxon>
        <taxon>rosids</taxon>
        <taxon>malvids</taxon>
        <taxon>Brassicales</taxon>
        <taxon>Brassicaceae</taxon>
        <taxon>Thlaspideae</taxon>
        <taxon>Thlaspi</taxon>
    </lineage>
</organism>